<dbReference type="InterPro" id="IPR036890">
    <property type="entry name" value="HATPase_C_sf"/>
</dbReference>
<dbReference type="SUPFAM" id="SSF47384">
    <property type="entry name" value="Homodimeric domain of signal transducing histidine kinase"/>
    <property type="match status" value="1"/>
</dbReference>
<gene>
    <name evidence="19" type="ORF">ACRE_026840</name>
</gene>
<keyword evidence="20" id="KW-1185">Reference proteome</keyword>
<dbReference type="CDD" id="cd17546">
    <property type="entry name" value="REC_hyHK_CKI1_RcsC-like"/>
    <property type="match status" value="1"/>
</dbReference>
<dbReference type="InterPro" id="IPR013655">
    <property type="entry name" value="PAS_fold_3"/>
</dbReference>
<feature type="compositionally biased region" description="Polar residues" evidence="14">
    <location>
        <begin position="314"/>
        <end position="346"/>
    </location>
</feature>
<evidence type="ECO:0000259" key="18">
    <source>
        <dbReference type="PROSITE" id="PS50113"/>
    </source>
</evidence>
<evidence type="ECO:0000256" key="3">
    <source>
        <dbReference type="ARBA" id="ARBA00012438"/>
    </source>
</evidence>
<dbReference type="InterPro" id="IPR035965">
    <property type="entry name" value="PAS-like_dom_sf"/>
</dbReference>
<evidence type="ECO:0000256" key="7">
    <source>
        <dbReference type="ARBA" id="ARBA00022741"/>
    </source>
</evidence>
<dbReference type="PROSITE" id="PS50113">
    <property type="entry name" value="PAC"/>
    <property type="match status" value="1"/>
</dbReference>
<feature type="modified residue" description="4-aspartylphosphate" evidence="12">
    <location>
        <position position="1160"/>
    </location>
</feature>
<evidence type="ECO:0000256" key="10">
    <source>
        <dbReference type="ARBA" id="ARBA00023012"/>
    </source>
</evidence>
<dbReference type="InterPro" id="IPR004358">
    <property type="entry name" value="Sig_transdc_His_kin-like_C"/>
</dbReference>
<evidence type="ECO:0000256" key="6">
    <source>
        <dbReference type="ARBA" id="ARBA00022679"/>
    </source>
</evidence>
<dbReference type="InterPro" id="IPR005467">
    <property type="entry name" value="His_kinase_dom"/>
</dbReference>
<feature type="compositionally biased region" description="Polar residues" evidence="14">
    <location>
        <begin position="1059"/>
        <end position="1071"/>
    </location>
</feature>
<feature type="compositionally biased region" description="Polar residues" evidence="14">
    <location>
        <begin position="203"/>
        <end position="213"/>
    </location>
</feature>
<dbReference type="FunFam" id="1.10.287.130:FF:000002">
    <property type="entry name" value="Two-component osmosensing histidine kinase"/>
    <property type="match status" value="1"/>
</dbReference>
<feature type="compositionally biased region" description="Basic and acidic residues" evidence="14">
    <location>
        <begin position="1308"/>
        <end position="1325"/>
    </location>
</feature>
<feature type="domain" description="PAC" evidence="18">
    <location>
        <begin position="583"/>
        <end position="636"/>
    </location>
</feature>
<dbReference type="PRINTS" id="PR00344">
    <property type="entry name" value="BCTRLSENSOR"/>
</dbReference>
<keyword evidence="6" id="KW-0808">Transferase</keyword>
<dbReference type="InterPro" id="IPR001610">
    <property type="entry name" value="PAC"/>
</dbReference>
<evidence type="ECO:0000256" key="13">
    <source>
        <dbReference type="SAM" id="Coils"/>
    </source>
</evidence>
<dbReference type="GO" id="GO:0009927">
    <property type="term" value="F:histidine phosphotransfer kinase activity"/>
    <property type="evidence" value="ECO:0007669"/>
    <property type="project" value="TreeGrafter"/>
</dbReference>
<dbReference type="EMBL" id="JPKY01000019">
    <property type="protein sequence ID" value="KFH46470.1"/>
    <property type="molecule type" value="Genomic_DNA"/>
</dbReference>
<dbReference type="CDD" id="cd00130">
    <property type="entry name" value="PAS"/>
    <property type="match status" value="1"/>
</dbReference>
<organism evidence="19 20">
    <name type="scientific">Hapsidospora chrysogenum (strain ATCC 11550 / CBS 779.69 / DSM 880 / IAM 14645 / JCM 23072 / IMI 49137)</name>
    <name type="common">Acremonium chrysogenum</name>
    <dbReference type="NCBI Taxonomy" id="857340"/>
    <lineage>
        <taxon>Eukaryota</taxon>
        <taxon>Fungi</taxon>
        <taxon>Dikarya</taxon>
        <taxon>Ascomycota</taxon>
        <taxon>Pezizomycotina</taxon>
        <taxon>Sordariomycetes</taxon>
        <taxon>Hypocreomycetidae</taxon>
        <taxon>Hypocreales</taxon>
        <taxon>Bionectriaceae</taxon>
        <taxon>Hapsidospora</taxon>
    </lineage>
</organism>
<reference evidence="20" key="1">
    <citation type="journal article" date="2014" name="Genome Announc.">
        <title>Genome sequence and annotation of Acremonium chrysogenum, producer of the beta-lactam antibiotic cephalosporin C.</title>
        <authorList>
            <person name="Terfehr D."/>
            <person name="Dahlmann T.A."/>
            <person name="Specht T."/>
            <person name="Zadra I."/>
            <person name="Kuernsteiner H."/>
            <person name="Kueck U."/>
        </authorList>
    </citation>
    <scope>NUCLEOTIDE SEQUENCE [LARGE SCALE GENOMIC DNA]</scope>
    <source>
        <strain evidence="20">ATCC 11550 / CBS 779.69 / DSM 880 / IAM 14645 / JCM 23072 / IMI 49137</strain>
    </source>
</reference>
<protein>
    <recommendedName>
        <fullName evidence="3">histidine kinase</fullName>
        <ecNumber evidence="3">2.7.13.3</ecNumber>
    </recommendedName>
</protein>
<keyword evidence="8" id="KW-0418">Kinase</keyword>
<feature type="compositionally biased region" description="Polar residues" evidence="14">
    <location>
        <begin position="26"/>
        <end position="47"/>
    </location>
</feature>
<keyword evidence="9" id="KW-0067">ATP-binding</keyword>
<dbReference type="Pfam" id="PF02518">
    <property type="entry name" value="HATPase_c"/>
    <property type="match status" value="1"/>
</dbReference>
<dbReference type="InterPro" id="IPR011006">
    <property type="entry name" value="CheY-like_superfamily"/>
</dbReference>
<dbReference type="PROSITE" id="PS50112">
    <property type="entry name" value="PAS"/>
    <property type="match status" value="1"/>
</dbReference>
<evidence type="ECO:0000313" key="20">
    <source>
        <dbReference type="Proteomes" id="UP000029964"/>
    </source>
</evidence>
<feature type="coiled-coil region" evidence="13">
    <location>
        <begin position="767"/>
        <end position="796"/>
    </location>
</feature>
<dbReference type="InterPro" id="IPR000700">
    <property type="entry name" value="PAS-assoc_C"/>
</dbReference>
<evidence type="ECO:0000256" key="4">
    <source>
        <dbReference type="ARBA" id="ARBA00022490"/>
    </source>
</evidence>
<dbReference type="InterPro" id="IPR003661">
    <property type="entry name" value="HisK_dim/P_dom"/>
</dbReference>
<evidence type="ECO:0000256" key="1">
    <source>
        <dbReference type="ARBA" id="ARBA00000085"/>
    </source>
</evidence>
<keyword evidence="4" id="KW-0963">Cytoplasm</keyword>
<keyword evidence="13" id="KW-0175">Coiled coil</keyword>
<evidence type="ECO:0000256" key="5">
    <source>
        <dbReference type="ARBA" id="ARBA00022553"/>
    </source>
</evidence>
<dbReference type="PROSITE" id="PS50109">
    <property type="entry name" value="HIS_KIN"/>
    <property type="match status" value="1"/>
</dbReference>
<dbReference type="FunFam" id="3.30.450.20:FF:000099">
    <property type="entry name" value="Sensory box sensor histidine kinase"/>
    <property type="match status" value="1"/>
</dbReference>
<dbReference type="Gene3D" id="3.40.50.2300">
    <property type="match status" value="1"/>
</dbReference>
<dbReference type="PANTHER" id="PTHR43047">
    <property type="entry name" value="TWO-COMPONENT HISTIDINE PROTEIN KINASE"/>
    <property type="match status" value="1"/>
</dbReference>
<evidence type="ECO:0000256" key="12">
    <source>
        <dbReference type="PROSITE-ProRule" id="PRU00169"/>
    </source>
</evidence>
<dbReference type="SMART" id="SM00091">
    <property type="entry name" value="PAS"/>
    <property type="match status" value="2"/>
</dbReference>
<feature type="region of interest" description="Disordered" evidence="14">
    <location>
        <begin position="1059"/>
        <end position="1097"/>
    </location>
</feature>
<dbReference type="GO" id="GO:0005886">
    <property type="term" value="C:plasma membrane"/>
    <property type="evidence" value="ECO:0007669"/>
    <property type="project" value="TreeGrafter"/>
</dbReference>
<dbReference type="Gene3D" id="1.10.287.130">
    <property type="match status" value="1"/>
</dbReference>
<dbReference type="GO" id="GO:0009365">
    <property type="term" value="C:protein histidine kinase complex"/>
    <property type="evidence" value="ECO:0007669"/>
    <property type="project" value="UniProtKB-ARBA"/>
</dbReference>
<evidence type="ECO:0000256" key="14">
    <source>
        <dbReference type="SAM" id="MobiDB-lite"/>
    </source>
</evidence>
<keyword evidence="10" id="KW-0902">Two-component regulatory system</keyword>
<evidence type="ECO:0000256" key="9">
    <source>
        <dbReference type="ARBA" id="ARBA00022840"/>
    </source>
</evidence>
<feature type="domain" description="Response regulatory" evidence="16">
    <location>
        <begin position="1105"/>
        <end position="1231"/>
    </location>
</feature>
<proteinExistence type="predicted"/>
<name>A0A086TAT8_HAPC1</name>
<dbReference type="FunFam" id="3.30.565.10:FF:000010">
    <property type="entry name" value="Sensor histidine kinase RcsC"/>
    <property type="match status" value="1"/>
</dbReference>
<dbReference type="SMART" id="SM00388">
    <property type="entry name" value="HisKA"/>
    <property type="match status" value="1"/>
</dbReference>
<evidence type="ECO:0000259" key="15">
    <source>
        <dbReference type="PROSITE" id="PS50109"/>
    </source>
</evidence>
<dbReference type="PROSITE" id="PS50110">
    <property type="entry name" value="RESPONSE_REGULATORY"/>
    <property type="match status" value="1"/>
</dbReference>
<dbReference type="Gene3D" id="3.30.565.10">
    <property type="entry name" value="Histidine kinase-like ATPase, C-terminal domain"/>
    <property type="match status" value="1"/>
</dbReference>
<comment type="catalytic activity">
    <reaction evidence="1">
        <text>ATP + protein L-histidine = ADP + protein N-phospho-L-histidine.</text>
        <dbReference type="EC" id="2.7.13.3"/>
    </reaction>
</comment>
<dbReference type="GO" id="GO:0005524">
    <property type="term" value="F:ATP binding"/>
    <property type="evidence" value="ECO:0007669"/>
    <property type="project" value="UniProtKB-KW"/>
</dbReference>
<dbReference type="CDD" id="cd16922">
    <property type="entry name" value="HATPase_EvgS-ArcB-TorS-like"/>
    <property type="match status" value="1"/>
</dbReference>
<evidence type="ECO:0000256" key="11">
    <source>
        <dbReference type="ARBA" id="ARBA00054109"/>
    </source>
</evidence>
<dbReference type="HOGENOM" id="CLU_000445_114_5_1"/>
<dbReference type="Pfam" id="PF08447">
    <property type="entry name" value="PAS_3"/>
    <property type="match status" value="1"/>
</dbReference>
<dbReference type="Pfam" id="PF00072">
    <property type="entry name" value="Response_reg"/>
    <property type="match status" value="1"/>
</dbReference>
<comment type="subcellular location">
    <subcellularLocation>
        <location evidence="2">Cytoplasm</location>
    </subcellularLocation>
</comment>
<dbReference type="Pfam" id="PF00512">
    <property type="entry name" value="HisKA"/>
    <property type="match status" value="1"/>
</dbReference>
<dbReference type="InterPro" id="IPR001789">
    <property type="entry name" value="Sig_transdc_resp-reg_receiver"/>
</dbReference>
<dbReference type="CDD" id="cd00082">
    <property type="entry name" value="HisKA"/>
    <property type="match status" value="1"/>
</dbReference>
<dbReference type="GO" id="GO:1900745">
    <property type="term" value="P:positive regulation of p38MAPK cascade"/>
    <property type="evidence" value="ECO:0007669"/>
    <property type="project" value="UniProtKB-ARBA"/>
</dbReference>
<keyword evidence="5 12" id="KW-0597">Phosphoprotein</keyword>
<accession>A0A086TAT8</accession>
<dbReference type="InterPro" id="IPR000014">
    <property type="entry name" value="PAS"/>
</dbReference>
<feature type="region of interest" description="Disordered" evidence="14">
    <location>
        <begin position="195"/>
        <end position="227"/>
    </location>
</feature>
<feature type="domain" description="PAS" evidence="17">
    <location>
        <begin position="510"/>
        <end position="580"/>
    </location>
</feature>
<feature type="region of interest" description="Disordered" evidence="14">
    <location>
        <begin position="26"/>
        <end position="71"/>
    </location>
</feature>
<dbReference type="InterPro" id="IPR036097">
    <property type="entry name" value="HisK_dim/P_sf"/>
</dbReference>
<dbReference type="SMART" id="SM00086">
    <property type="entry name" value="PAC"/>
    <property type="match status" value="2"/>
</dbReference>
<dbReference type="InterPro" id="IPR003594">
    <property type="entry name" value="HATPase_dom"/>
</dbReference>
<dbReference type="Proteomes" id="UP000029964">
    <property type="component" value="Unassembled WGS sequence"/>
</dbReference>
<dbReference type="GO" id="GO:0005737">
    <property type="term" value="C:cytoplasm"/>
    <property type="evidence" value="ECO:0007669"/>
    <property type="project" value="UniProtKB-SubCell"/>
</dbReference>
<dbReference type="SMART" id="SM00387">
    <property type="entry name" value="HATPase_c"/>
    <property type="match status" value="1"/>
</dbReference>
<dbReference type="Gene3D" id="3.30.450.20">
    <property type="entry name" value="PAS domain"/>
    <property type="match status" value="3"/>
</dbReference>
<dbReference type="SMART" id="SM00448">
    <property type="entry name" value="REC"/>
    <property type="match status" value="1"/>
</dbReference>
<evidence type="ECO:0000256" key="8">
    <source>
        <dbReference type="ARBA" id="ARBA00022777"/>
    </source>
</evidence>
<dbReference type="PANTHER" id="PTHR43047:SF74">
    <property type="entry name" value="HISTIDINE KINASE-RELATED"/>
    <property type="match status" value="1"/>
</dbReference>
<feature type="region of interest" description="Disordered" evidence="14">
    <location>
        <begin position="1264"/>
        <end position="1367"/>
    </location>
</feature>
<dbReference type="STRING" id="857340.A0A086TAT8"/>
<comment type="function">
    <text evidence="11">Involved in the control of the SAPK-dependent transcriptional response to peroxide stress. Regulates sty1 activity.</text>
</comment>
<keyword evidence="7" id="KW-0547">Nucleotide-binding</keyword>
<dbReference type="OrthoDB" id="60033at2759"/>
<dbReference type="SUPFAM" id="SSF52172">
    <property type="entry name" value="CheY-like"/>
    <property type="match status" value="1"/>
</dbReference>
<evidence type="ECO:0000256" key="2">
    <source>
        <dbReference type="ARBA" id="ARBA00004496"/>
    </source>
</evidence>
<comment type="caution">
    <text evidence="19">The sequence shown here is derived from an EMBL/GenBank/DDBJ whole genome shotgun (WGS) entry which is preliminary data.</text>
</comment>
<dbReference type="NCBIfam" id="TIGR00229">
    <property type="entry name" value="sensory_box"/>
    <property type="match status" value="1"/>
</dbReference>
<dbReference type="SUPFAM" id="SSF55785">
    <property type="entry name" value="PYP-like sensor domain (PAS domain)"/>
    <property type="match status" value="2"/>
</dbReference>
<evidence type="ECO:0000259" key="17">
    <source>
        <dbReference type="PROSITE" id="PS50112"/>
    </source>
</evidence>
<evidence type="ECO:0000313" key="19">
    <source>
        <dbReference type="EMBL" id="KFH46470.1"/>
    </source>
</evidence>
<dbReference type="SUPFAM" id="SSF55874">
    <property type="entry name" value="ATPase domain of HSP90 chaperone/DNA topoisomerase II/histidine kinase"/>
    <property type="match status" value="1"/>
</dbReference>
<dbReference type="GO" id="GO:0000155">
    <property type="term" value="F:phosphorelay sensor kinase activity"/>
    <property type="evidence" value="ECO:0007669"/>
    <property type="project" value="InterPro"/>
</dbReference>
<feature type="domain" description="Histidine kinase" evidence="15">
    <location>
        <begin position="809"/>
        <end position="1032"/>
    </location>
</feature>
<dbReference type="EC" id="2.7.13.3" evidence="3"/>
<evidence type="ECO:0000259" key="16">
    <source>
        <dbReference type="PROSITE" id="PS50110"/>
    </source>
</evidence>
<sequence length="1367" mass="151471">MIPLGTPSDPGDLRAARLVPAAVAHDTSTLADRQSTPPVANTARTPTVPTPEADNANDAGVTPHNSVPSHAAGTRFLRDPLASGAHSRSSSQSPFRLAMPRISPGQLAFSALQYLPVPTLVLNSLKTVVLANEAVGRMLGVVQDDVDEEDASTTLERLRGQTLSQIGIDMLQDGQPVWVTWENFLDNVVSGLGVRSAAKEQPPDTSGDNTPTAGTAPDLPRSGSVGRPTQDVVVEVVISRKGLGKTTFDHRYRSRESDYQVFAKMIVTVWELEDKQAYFTLTFTSTQSTPSSLAAGKKSIARPSILEAADRKSISTPSIVQSNPPSGASSRDSNSPCMFSPSAVTVSSSPFPPMGPPSVASQSGSPSLLQKMIRMKDALIDNTQMPILAMWKDGSVTYPNRAARRLIRKDADLDSSLDGFELLKNWDVWCEDFTERLDVSQYPISILLRTGTPFQSIRIGVYDENGEKVVYDVLGEVIRDDATGEFLAGVVTGRDVTSMKREISEIKERDEERFRLICDTIPQFVWTARPDGSHDFFNSRWYSYTGLTPEQCLGFGWQTSFHPEDKPHSLARWRHSLATGEQYTAEFRCRSKDGEWRWFLSRALAVRSKDTGKIEKWFGTCADIHETMETKLSAKRTRQQLLSVIAHAHVTIFTTDVNRNVTMLEGALIWDSAGDESRADSRWFIGRNIYYVFNRLTECLSEGEQPHFLQPIEDCLNGKIAEDTVAEEHQLNNRWYRTRFLPIHGKESVDGKETGESRVEGVIGVIMDVTELRIQKEEAEVRLQEKRKAVANEAAAKEANRLKSQFLANMSHEIRTPITGVLGMAELLGGMVLDDEQREYVENIYSSATSLLTVINDILDFSKVESGRLDIEEVQFSLSLIVREVVRMLKFAVERKNLDFRSDIGDDIEKDMVVIGDPGRVRQIITNLLTNSIKFTNQGYVRFSVAKEKETSESVEIKFVVEDTGIGIKDDVRRTLFQPFSQGDASTARRFGGTGLGLTICKNLLDLMNGRIDLESLVGSGTTATFWIPFNKVQGHREPHLIETGAIPDRLQSDLSLSCNSSEYENNSGDLATSEGGQAPRRRSSLRTGPNYEHELPRSERAKMHILVVEDNPVNQKIATRTIGKLGFQVTAAWNGREALEYLVGSAQGEKPKPDIILMDVQMPIIDGYKTTHLMRHHPPYKSLVHDVPIVAMTASAIQGDREKCTKAGMDDYLPKPVTMNILERMLIRWSVARRRAGPSPDPSHCSELSEDCVNADIPHVGLDAEERGATSNNAKTREQKDNDAGPPQGERSPFGSPVGRDLPSQVRRNEREKELTSKLQETKLMEAAGSGSTNLRGTSYHREERPGGDSLTEANVNKLKSENEQA</sequence>
<feature type="region of interest" description="Disordered" evidence="14">
    <location>
        <begin position="311"/>
        <end position="366"/>
    </location>
</feature>